<gene>
    <name evidence="12" type="ORF">LDD865_1024</name>
</gene>
<dbReference type="GO" id="GO:0003676">
    <property type="term" value="F:nucleic acid binding"/>
    <property type="evidence" value="ECO:0007669"/>
    <property type="project" value="InterPro"/>
</dbReference>
<name>A0AAU9R200_9LACO</name>
<dbReference type="PANTHER" id="PTHR10642:SF26">
    <property type="entry name" value="RIBONUCLEASE H1"/>
    <property type="match status" value="1"/>
</dbReference>
<protein>
    <recommendedName>
        <fullName evidence="5">ribonuclease H</fullName>
        <ecNumber evidence="5">3.1.26.4</ecNumber>
    </recommendedName>
</protein>
<dbReference type="InterPro" id="IPR050092">
    <property type="entry name" value="RNase_H"/>
</dbReference>
<dbReference type="InterPro" id="IPR022892">
    <property type="entry name" value="RNaseHI"/>
</dbReference>
<evidence type="ECO:0000256" key="9">
    <source>
        <dbReference type="ARBA" id="ARBA00022801"/>
    </source>
</evidence>
<dbReference type="CDD" id="cd09278">
    <property type="entry name" value="RNase_HI_prokaryote_like"/>
    <property type="match status" value="1"/>
</dbReference>
<dbReference type="EMBL" id="OV915080">
    <property type="protein sequence ID" value="CAH1706183.1"/>
    <property type="molecule type" value="Genomic_DNA"/>
</dbReference>
<keyword evidence="8" id="KW-0255">Endonuclease</keyword>
<dbReference type="Gene3D" id="3.30.420.10">
    <property type="entry name" value="Ribonuclease H-like superfamily/Ribonuclease H"/>
    <property type="match status" value="1"/>
</dbReference>
<dbReference type="GO" id="GO:0004523">
    <property type="term" value="F:RNA-DNA hybrid ribonuclease activity"/>
    <property type="evidence" value="ECO:0007669"/>
    <property type="project" value="UniProtKB-EC"/>
</dbReference>
<dbReference type="Proteomes" id="UP001295440">
    <property type="component" value="Chromosome"/>
</dbReference>
<evidence type="ECO:0000256" key="2">
    <source>
        <dbReference type="ARBA" id="ARBA00001946"/>
    </source>
</evidence>
<evidence type="ECO:0000256" key="10">
    <source>
        <dbReference type="ARBA" id="ARBA00022842"/>
    </source>
</evidence>
<comment type="subunit">
    <text evidence="4">Monomer.</text>
</comment>
<dbReference type="InterPro" id="IPR002156">
    <property type="entry name" value="RNaseH_domain"/>
</dbReference>
<accession>A0AAU9R200</accession>
<dbReference type="PANTHER" id="PTHR10642">
    <property type="entry name" value="RIBONUCLEASE H1"/>
    <property type="match status" value="1"/>
</dbReference>
<evidence type="ECO:0000256" key="1">
    <source>
        <dbReference type="ARBA" id="ARBA00000077"/>
    </source>
</evidence>
<dbReference type="AlphaFoldDB" id="A0AAU9R200"/>
<comment type="similarity">
    <text evidence="3">Belongs to the RNase H family.</text>
</comment>
<dbReference type="GO" id="GO:0043137">
    <property type="term" value="P:DNA replication, removal of RNA primer"/>
    <property type="evidence" value="ECO:0007669"/>
    <property type="project" value="TreeGrafter"/>
</dbReference>
<dbReference type="PROSITE" id="PS50879">
    <property type="entry name" value="RNASE_H_1"/>
    <property type="match status" value="1"/>
</dbReference>
<evidence type="ECO:0000256" key="4">
    <source>
        <dbReference type="ARBA" id="ARBA00011245"/>
    </source>
</evidence>
<keyword evidence="9 12" id="KW-0378">Hydrolase</keyword>
<sequence length="189" mass="20962">MTKKTLTKEEKMGIIEKLEAEQLESEYDAWIFTDGGCRNNGNNAGEHVLPTDEAAWAYVILHDDKAVTATGGQLGVTNNQMEMTAVLESLKALEDMGLSQKKLLLSLDSDYVRKALSDSSNGTAWIKGWKERGWRKSNGEAVANPDLWKEIDKEFSKFSDLILQHVSGHANSDGNNLADALVNEQMDKM</sequence>
<comment type="catalytic activity">
    <reaction evidence="1">
        <text>Endonucleolytic cleavage to 5'-phosphomonoester.</text>
        <dbReference type="EC" id="3.1.26.4"/>
    </reaction>
</comment>
<evidence type="ECO:0000313" key="12">
    <source>
        <dbReference type="EMBL" id="CAH1706183.1"/>
    </source>
</evidence>
<comment type="cofactor">
    <cofactor evidence="2">
        <name>Mg(2+)</name>
        <dbReference type="ChEBI" id="CHEBI:18420"/>
    </cofactor>
</comment>
<reference evidence="12" key="1">
    <citation type="submission" date="2022-02" db="EMBL/GenBank/DDBJ databases">
        <authorList>
            <person name="Deutsch MARIE S."/>
        </authorList>
    </citation>
    <scope>NUCLEOTIDE SEQUENCE</scope>
    <source>
        <strain evidence="12">CIRM-BIA865</strain>
    </source>
</reference>
<organism evidence="12 13">
    <name type="scientific">Lactobacillus delbrueckii subsp. delbrueckii</name>
    <dbReference type="NCBI Taxonomy" id="83684"/>
    <lineage>
        <taxon>Bacteria</taxon>
        <taxon>Bacillati</taxon>
        <taxon>Bacillota</taxon>
        <taxon>Bacilli</taxon>
        <taxon>Lactobacillales</taxon>
        <taxon>Lactobacillaceae</taxon>
        <taxon>Lactobacillus</taxon>
    </lineage>
</organism>
<dbReference type="InterPro" id="IPR036397">
    <property type="entry name" value="RNaseH_sf"/>
</dbReference>
<evidence type="ECO:0000256" key="6">
    <source>
        <dbReference type="ARBA" id="ARBA00022722"/>
    </source>
</evidence>
<dbReference type="GO" id="GO:0046872">
    <property type="term" value="F:metal ion binding"/>
    <property type="evidence" value="ECO:0007669"/>
    <property type="project" value="UniProtKB-KW"/>
</dbReference>
<evidence type="ECO:0000256" key="5">
    <source>
        <dbReference type="ARBA" id="ARBA00012180"/>
    </source>
</evidence>
<evidence type="ECO:0000256" key="8">
    <source>
        <dbReference type="ARBA" id="ARBA00022759"/>
    </source>
</evidence>
<evidence type="ECO:0000259" key="11">
    <source>
        <dbReference type="PROSITE" id="PS50879"/>
    </source>
</evidence>
<evidence type="ECO:0000313" key="13">
    <source>
        <dbReference type="Proteomes" id="UP001295440"/>
    </source>
</evidence>
<keyword evidence="6" id="KW-0540">Nuclease</keyword>
<dbReference type="SUPFAM" id="SSF53098">
    <property type="entry name" value="Ribonuclease H-like"/>
    <property type="match status" value="1"/>
</dbReference>
<dbReference type="Pfam" id="PF00075">
    <property type="entry name" value="RNase_H"/>
    <property type="match status" value="1"/>
</dbReference>
<dbReference type="EC" id="3.1.26.4" evidence="5"/>
<dbReference type="InterPro" id="IPR012337">
    <property type="entry name" value="RNaseH-like_sf"/>
</dbReference>
<proteinExistence type="inferred from homology"/>
<keyword evidence="10" id="KW-0460">Magnesium</keyword>
<evidence type="ECO:0000256" key="3">
    <source>
        <dbReference type="ARBA" id="ARBA00005300"/>
    </source>
</evidence>
<dbReference type="RefSeq" id="WP_260368886.1">
    <property type="nucleotide sequence ID" value="NZ_OV915080.1"/>
</dbReference>
<keyword evidence="7" id="KW-0479">Metal-binding</keyword>
<evidence type="ECO:0000256" key="7">
    <source>
        <dbReference type="ARBA" id="ARBA00022723"/>
    </source>
</evidence>
<feature type="domain" description="RNase H type-1" evidence="11">
    <location>
        <begin position="25"/>
        <end position="187"/>
    </location>
</feature>